<proteinExistence type="predicted"/>
<dbReference type="InterPro" id="IPR045017">
    <property type="entry name" value="DECR2-like"/>
</dbReference>
<evidence type="ECO:0000313" key="4">
    <source>
        <dbReference type="Proteomes" id="UP000030428"/>
    </source>
</evidence>
<sequence length="60" mass="6606">MGDKGVTYIAKFNIAQSIPMGRWGEREDIAYPALFFASDESSYITGQTLVVDGGQTLPEY</sequence>
<dbReference type="Gene3D" id="3.40.50.720">
    <property type="entry name" value="NAD(P)-binding Rossmann-like Domain"/>
    <property type="match status" value="1"/>
</dbReference>
<organism evidence="3 4">
    <name type="scientific">Candidatus Thiomargarita nelsonii</name>
    <dbReference type="NCBI Taxonomy" id="1003181"/>
    <lineage>
        <taxon>Bacteria</taxon>
        <taxon>Pseudomonadati</taxon>
        <taxon>Pseudomonadota</taxon>
        <taxon>Gammaproteobacteria</taxon>
        <taxon>Thiotrichales</taxon>
        <taxon>Thiotrichaceae</taxon>
        <taxon>Thiomargarita</taxon>
    </lineage>
</organism>
<keyword evidence="1" id="KW-0521">NADP</keyword>
<gene>
    <name evidence="3" type="ORF">PN36_17620</name>
</gene>
<dbReference type="InterPro" id="IPR002347">
    <property type="entry name" value="SDR_fam"/>
</dbReference>
<dbReference type="PANTHER" id="PTHR43296:SF2">
    <property type="entry name" value="PEROXISOMAL 2,4-DIENOYL-COA REDUCTASE [(3E)-ENOYL-COA-PRODUCING]"/>
    <property type="match status" value="1"/>
</dbReference>
<evidence type="ECO:0000256" key="2">
    <source>
        <dbReference type="ARBA" id="ARBA00023002"/>
    </source>
</evidence>
<accession>A0A0A6RRS8</accession>
<dbReference type="GO" id="GO:0008670">
    <property type="term" value="F:2,4-dienoyl-CoA reductase (NADPH) activity"/>
    <property type="evidence" value="ECO:0007669"/>
    <property type="project" value="InterPro"/>
</dbReference>
<dbReference type="InterPro" id="IPR036291">
    <property type="entry name" value="NAD(P)-bd_dom_sf"/>
</dbReference>
<keyword evidence="2" id="KW-0560">Oxidoreductase</keyword>
<dbReference type="GO" id="GO:0009062">
    <property type="term" value="P:fatty acid catabolic process"/>
    <property type="evidence" value="ECO:0007669"/>
    <property type="project" value="InterPro"/>
</dbReference>
<evidence type="ECO:0000256" key="1">
    <source>
        <dbReference type="ARBA" id="ARBA00022857"/>
    </source>
</evidence>
<dbReference type="SUPFAM" id="SSF51735">
    <property type="entry name" value="NAD(P)-binding Rossmann-fold domains"/>
    <property type="match status" value="1"/>
</dbReference>
<name>A0A0A6RRS8_9GAMM</name>
<dbReference type="AlphaFoldDB" id="A0A0A6RRS8"/>
<dbReference type="EMBL" id="JSZA02000068">
    <property type="protein sequence ID" value="KHD06591.1"/>
    <property type="molecule type" value="Genomic_DNA"/>
</dbReference>
<dbReference type="PANTHER" id="PTHR43296">
    <property type="entry name" value="PEROXISOMAL 2,4-DIENOYL-COA REDUCTASE"/>
    <property type="match status" value="1"/>
</dbReference>
<comment type="caution">
    <text evidence="3">The sequence shown here is derived from an EMBL/GenBank/DDBJ whole genome shotgun (WGS) entry which is preliminary data.</text>
</comment>
<dbReference type="Pfam" id="PF13561">
    <property type="entry name" value="adh_short_C2"/>
    <property type="match status" value="1"/>
</dbReference>
<keyword evidence="4" id="KW-1185">Reference proteome</keyword>
<evidence type="ECO:0008006" key="5">
    <source>
        <dbReference type="Google" id="ProtNLM"/>
    </source>
</evidence>
<evidence type="ECO:0000313" key="3">
    <source>
        <dbReference type="EMBL" id="KHD06591.1"/>
    </source>
</evidence>
<reference evidence="3 4" key="1">
    <citation type="journal article" date="2016" name="Front. Microbiol.">
        <title>Single-Cell (Meta-)Genomics of a Dimorphic Candidatus Thiomargarita nelsonii Reveals Genomic Plasticity.</title>
        <authorList>
            <person name="Flood B.E."/>
            <person name="Fliss P."/>
            <person name="Jones D.S."/>
            <person name="Dick G.J."/>
            <person name="Jain S."/>
            <person name="Kaster A.K."/>
            <person name="Winkel M."/>
            <person name="Mussmann M."/>
            <person name="Bailey J."/>
        </authorList>
    </citation>
    <scope>NUCLEOTIDE SEQUENCE [LARGE SCALE GENOMIC DNA]</scope>
    <source>
        <strain evidence="3">Hydrate Ridge</strain>
    </source>
</reference>
<protein>
    <recommendedName>
        <fullName evidence="5">Short-chain dehydrogenase/reductase SDR</fullName>
    </recommendedName>
</protein>
<dbReference type="Proteomes" id="UP000030428">
    <property type="component" value="Unassembled WGS sequence"/>
</dbReference>